<dbReference type="AlphaFoldDB" id="X1KEH7"/>
<name>X1KEH7_9ZZZZ</name>
<protein>
    <recommendedName>
        <fullName evidence="2">Secretion system C-terminal sorting domain-containing protein</fullName>
    </recommendedName>
</protein>
<evidence type="ECO:0008006" key="2">
    <source>
        <dbReference type="Google" id="ProtNLM"/>
    </source>
</evidence>
<dbReference type="EMBL" id="BARV01005910">
    <property type="protein sequence ID" value="GAI05058.1"/>
    <property type="molecule type" value="Genomic_DNA"/>
</dbReference>
<gene>
    <name evidence="1" type="ORF">S06H3_12027</name>
</gene>
<evidence type="ECO:0000313" key="1">
    <source>
        <dbReference type="EMBL" id="GAI05058.1"/>
    </source>
</evidence>
<sequence>MCPGYDPKTITNVVVPANTPDSSVYLDIELNPNTNLPIYATRMIGSRYVSTYSNMTYPVWALGTHDGQAYRLDVNKWIVLAFDFPIRDGTGDDMVVYRSSGSGTAIVQVSNDWRGSWQTVGTAGSAMSEFDIASAGFDSVMYVRLQAQSQFMLDAVEAVQIIPGIEESYQVQVTDVNMYIWPTVFSPTSSLNILNPGTRPIHAAVYNSLGQEIETILVQPGKSVFDASHFAAGIYFIRTQGSKFAHTFIILK</sequence>
<organism evidence="1">
    <name type="scientific">marine sediment metagenome</name>
    <dbReference type="NCBI Taxonomy" id="412755"/>
    <lineage>
        <taxon>unclassified sequences</taxon>
        <taxon>metagenomes</taxon>
        <taxon>ecological metagenomes</taxon>
    </lineage>
</organism>
<accession>X1KEH7</accession>
<reference evidence="1" key="1">
    <citation type="journal article" date="2014" name="Front. Microbiol.">
        <title>High frequency of phylogenetically diverse reductive dehalogenase-homologous genes in deep subseafloor sedimentary metagenomes.</title>
        <authorList>
            <person name="Kawai M."/>
            <person name="Futagami T."/>
            <person name="Toyoda A."/>
            <person name="Takaki Y."/>
            <person name="Nishi S."/>
            <person name="Hori S."/>
            <person name="Arai W."/>
            <person name="Tsubouchi T."/>
            <person name="Morono Y."/>
            <person name="Uchiyama I."/>
            <person name="Ito T."/>
            <person name="Fujiyama A."/>
            <person name="Inagaki F."/>
            <person name="Takami H."/>
        </authorList>
    </citation>
    <scope>NUCLEOTIDE SEQUENCE</scope>
    <source>
        <strain evidence="1">Expedition CK06-06</strain>
    </source>
</reference>
<comment type="caution">
    <text evidence="1">The sequence shown here is derived from an EMBL/GenBank/DDBJ whole genome shotgun (WGS) entry which is preliminary data.</text>
</comment>
<proteinExistence type="predicted"/>